<name>A0A0G2I5J4_9PEZI</name>
<evidence type="ECO:0000313" key="2">
    <source>
        <dbReference type="Proteomes" id="UP000034680"/>
    </source>
</evidence>
<dbReference type="EMBL" id="LCUC01000170">
    <property type="protein sequence ID" value="KKY35175.1"/>
    <property type="molecule type" value="Genomic_DNA"/>
</dbReference>
<accession>A0A0G2I5J4</accession>
<keyword evidence="2" id="KW-1185">Reference proteome</keyword>
<protein>
    <submittedName>
        <fullName evidence="1">Uncharacterized protein</fullName>
    </submittedName>
</protein>
<reference evidence="1 2" key="2">
    <citation type="submission" date="2015-05" db="EMBL/GenBank/DDBJ databases">
        <authorList>
            <person name="Morales-Cruz A."/>
            <person name="Amrine K.C."/>
            <person name="Cantu D."/>
        </authorList>
    </citation>
    <scope>NUCLEOTIDE SEQUENCE [LARGE SCALE GENOMIC DNA]</scope>
    <source>
        <strain evidence="1">DA912</strain>
    </source>
</reference>
<reference evidence="1 2" key="1">
    <citation type="submission" date="2015-05" db="EMBL/GenBank/DDBJ databases">
        <title>Distinctive expansion of gene families associated with plant cell wall degradation and secondary metabolism in the genomes of grapevine trunk pathogens.</title>
        <authorList>
            <person name="Lawrence D.P."/>
            <person name="Travadon R."/>
            <person name="Rolshausen P.E."/>
            <person name="Baumgartner K."/>
        </authorList>
    </citation>
    <scope>NUCLEOTIDE SEQUENCE [LARGE SCALE GENOMIC DNA]</scope>
    <source>
        <strain evidence="1">DA912</strain>
    </source>
</reference>
<comment type="caution">
    <text evidence="1">The sequence shown here is derived from an EMBL/GenBank/DDBJ whole genome shotgun (WGS) entry which is preliminary data.</text>
</comment>
<dbReference type="AlphaFoldDB" id="A0A0G2I5J4"/>
<dbReference type="OrthoDB" id="5227017at2759"/>
<proteinExistence type="predicted"/>
<evidence type="ECO:0000313" key="1">
    <source>
        <dbReference type="EMBL" id="KKY35175.1"/>
    </source>
</evidence>
<organism evidence="1 2">
    <name type="scientific">Diaporthe ampelina</name>
    <dbReference type="NCBI Taxonomy" id="1214573"/>
    <lineage>
        <taxon>Eukaryota</taxon>
        <taxon>Fungi</taxon>
        <taxon>Dikarya</taxon>
        <taxon>Ascomycota</taxon>
        <taxon>Pezizomycotina</taxon>
        <taxon>Sordariomycetes</taxon>
        <taxon>Sordariomycetidae</taxon>
        <taxon>Diaporthales</taxon>
        <taxon>Diaporthaceae</taxon>
        <taxon>Diaporthe</taxon>
    </lineage>
</organism>
<sequence length="153" mass="17805">MVQTSRCFDRFCSDMQAAVNELSQYDVQLYLDVTHTCAQLKNCMNIATRQSAMFINSEQGRADPIRNHIRRVMERLEELRRHRNRIADIYLTGMVYENPEVWQLQTTLEMHMSLLQYDVLRIVHVTKGEPRLSDDLEAAGHIPEASQPAPQED</sequence>
<gene>
    <name evidence="1" type="ORF">UCDDA912_g04821</name>
</gene>
<dbReference type="Proteomes" id="UP000034680">
    <property type="component" value="Unassembled WGS sequence"/>
</dbReference>